<feature type="compositionally biased region" description="Basic and acidic residues" evidence="1">
    <location>
        <begin position="606"/>
        <end position="618"/>
    </location>
</feature>
<proteinExistence type="predicted"/>
<comment type="caution">
    <text evidence="3">The sequence shown here is derived from an EMBL/GenBank/DDBJ whole genome shotgun (WGS) entry which is preliminary data.</text>
</comment>
<feature type="compositionally biased region" description="Polar residues" evidence="1">
    <location>
        <begin position="1110"/>
        <end position="1143"/>
    </location>
</feature>
<feature type="compositionally biased region" description="Polar residues" evidence="1">
    <location>
        <begin position="620"/>
        <end position="635"/>
    </location>
</feature>
<feature type="compositionally biased region" description="Polar residues" evidence="1">
    <location>
        <begin position="536"/>
        <end position="545"/>
    </location>
</feature>
<feature type="compositionally biased region" description="Low complexity" evidence="1">
    <location>
        <begin position="42"/>
        <end position="55"/>
    </location>
</feature>
<evidence type="ECO:0000256" key="2">
    <source>
        <dbReference type="SAM" id="Phobius"/>
    </source>
</evidence>
<feature type="compositionally biased region" description="Polar residues" evidence="1">
    <location>
        <begin position="852"/>
        <end position="862"/>
    </location>
</feature>
<organism evidence="3 4">
    <name type="scientific">Seminavis robusta</name>
    <dbReference type="NCBI Taxonomy" id="568900"/>
    <lineage>
        <taxon>Eukaryota</taxon>
        <taxon>Sar</taxon>
        <taxon>Stramenopiles</taxon>
        <taxon>Ochrophyta</taxon>
        <taxon>Bacillariophyta</taxon>
        <taxon>Bacillariophyceae</taxon>
        <taxon>Bacillariophycidae</taxon>
        <taxon>Naviculales</taxon>
        <taxon>Naviculaceae</taxon>
        <taxon>Seminavis</taxon>
    </lineage>
</organism>
<feature type="region of interest" description="Disordered" evidence="1">
    <location>
        <begin position="827"/>
        <end position="1041"/>
    </location>
</feature>
<sequence length="1284" mass="139112">MEEIEIHNGIDSSTGSIDNPHENSEAKDSNSSINDNRDWQLSGSTDSTASCSFSSLDQQLPVAPPIVDSASTGIQCQEDSENREAMGLGNSEMNRGQEHPEPPVSAQLLGKPDTLAVASYPQHNGTGTSFAVGLPVGQRKSPPHPHVQADERSADYQSQEDAEDRRSYLATEAVARWLHGAAAVKGGKQGHEHHQHLGAEGLSLAASYEATRNGIRLREGSAGSPKQDKNRSFLDPTPKNTTPKNATPRPTVRRRIRRAASQPLMKSGPTLANNHNATRNRGRDELSTTYHHGTSNWSPVRPTRTLRRQASMNERVSKLRNSVSTRPVRLKKANRSKSDIPSTMNKRSGDLLGSSSSSSDQGTSDESSQDDNYDNNNKMQSPHNNKKTNKNNPRQMPKKTRSLNDAQSKQRLLGSDNNSNHTNNNNDTRPSLPAGRQSSGRDEIEDEDEDDVLLLIAKARAKLAMEGNDRAEAEAVLAQMSQDREQQHDKVAACSGASINSAGAASGGTASLPGAYEKVPGGGFERKETFSHASITRHSVSAQMRQQPTTTPQQPFHASYNHSSYNGSDLGSISSADSDDMSDIMEIEFSQQSMSNHDSDDDKDEDDKKPAAKNKDDTDNNGSFSLGNSLATVSLNPDEVFAAQQQKKPAAKKQPKDVPLRSRSAMSATSLSKGGGSSSAAMDYQASFASMPAAFAPPLNEDDSDVSSARRRRTRTRRRHGRRNSAGAGRDSAASYNNKDDCRRRRNHHDDAGGKQSSSDKMKDGSTENQAGQLVIAAEVVRSEEEMVHELRQKVKKEILESMAKELNEMEASVSAFSVDLSMADASMQATPSEQGTTGSQGGRMSRMPAFNTGQQSQGKLHQTSDHRRGHHVPPSPMSASLPVNSFVRGRRSSWRSAEFTPRQQPVTPNQSRRLRSLNLSGSSPRFLRTRRSPKRSLSMKMPTFRAKKSTGSLPQLRTSYSAGSYDNNDDASSSSSDEEGTSRQKLDIVDAVNVIPAPPPTSPRRSKSQPSLPTMRAAAQARQKQAAATHHQLQAQPRPGSLLDQLRTTMTTTAVPASEATAIATNLNRQESGESNISSSLPELTTPPPSEGRSQGSLLLNNSSQSQNDPTVSQQESTFQQQGSPAQASSNAAGHASEQSFAFGSDGVGGGCGSSSLLLRDVQEPDNESEEFRDEYHPAATEYHVVNNHDLQRQRVSDMPSDWDLQQLELAELGLRHASRGSTSLGILSSSSYRTRLNDDEQDQQQESSLIVTHENELPSAWITPVGLLVAGAVILAIVLFAA</sequence>
<reference evidence="3" key="1">
    <citation type="submission" date="2020-06" db="EMBL/GenBank/DDBJ databases">
        <authorList>
            <consortium name="Plant Systems Biology data submission"/>
        </authorList>
    </citation>
    <scope>NUCLEOTIDE SEQUENCE</scope>
    <source>
        <strain evidence="3">D6</strain>
    </source>
</reference>
<feature type="transmembrane region" description="Helical" evidence="2">
    <location>
        <begin position="1263"/>
        <end position="1283"/>
    </location>
</feature>
<feature type="compositionally biased region" description="Low complexity" evidence="1">
    <location>
        <begin position="546"/>
        <end position="555"/>
    </location>
</feature>
<feature type="compositionally biased region" description="Low complexity" evidence="1">
    <location>
        <begin position="667"/>
        <end position="681"/>
    </location>
</feature>
<feature type="region of interest" description="Disordered" evidence="1">
    <location>
        <begin position="1054"/>
        <end position="1148"/>
    </location>
</feature>
<evidence type="ECO:0000256" key="1">
    <source>
        <dbReference type="SAM" id="MobiDB-lite"/>
    </source>
</evidence>
<feature type="compositionally biased region" description="Polar residues" evidence="1">
    <location>
        <begin position="950"/>
        <end position="961"/>
    </location>
</feature>
<keyword evidence="2" id="KW-0472">Membrane</keyword>
<dbReference type="Proteomes" id="UP001153069">
    <property type="component" value="Unassembled WGS sequence"/>
</dbReference>
<feature type="region of interest" description="Disordered" evidence="1">
    <location>
        <begin position="591"/>
        <end position="681"/>
    </location>
</feature>
<feature type="compositionally biased region" description="Basic and acidic residues" evidence="1">
    <location>
        <begin position="738"/>
        <end position="766"/>
    </location>
</feature>
<feature type="compositionally biased region" description="Polar residues" evidence="1">
    <location>
        <begin position="828"/>
        <end position="838"/>
    </location>
</feature>
<feature type="compositionally biased region" description="Basic and acidic residues" evidence="1">
    <location>
        <begin position="19"/>
        <end position="28"/>
    </location>
</feature>
<feature type="compositionally biased region" description="Low complexity" evidence="1">
    <location>
        <begin position="236"/>
        <end position="250"/>
    </location>
</feature>
<feature type="region of interest" description="Disordered" evidence="1">
    <location>
        <begin position="536"/>
        <end position="578"/>
    </location>
</feature>
<accession>A0A9N8HIP6</accession>
<feature type="compositionally biased region" description="Polar residues" evidence="1">
    <location>
        <begin position="560"/>
        <end position="571"/>
    </location>
</feature>
<feature type="compositionally biased region" description="Polar residues" evidence="1">
    <location>
        <begin position="270"/>
        <end position="279"/>
    </location>
</feature>
<feature type="compositionally biased region" description="Low complexity" evidence="1">
    <location>
        <begin position="1095"/>
        <end position="1109"/>
    </location>
</feature>
<keyword evidence="4" id="KW-1185">Reference proteome</keyword>
<protein>
    <submittedName>
        <fullName evidence="3">Uncharacterized protein</fullName>
    </submittedName>
</protein>
<gene>
    <name evidence="3" type="ORF">SEMRO_608_G174790.1</name>
</gene>
<evidence type="ECO:0000313" key="4">
    <source>
        <dbReference type="Proteomes" id="UP001153069"/>
    </source>
</evidence>
<feature type="compositionally biased region" description="Low complexity" evidence="1">
    <location>
        <begin position="1017"/>
        <end position="1037"/>
    </location>
</feature>
<feature type="compositionally biased region" description="Low complexity" evidence="1">
    <location>
        <begin position="350"/>
        <end position="366"/>
    </location>
</feature>
<feature type="compositionally biased region" description="Basic residues" evidence="1">
    <location>
        <begin position="709"/>
        <end position="723"/>
    </location>
</feature>
<feature type="region of interest" description="Disordered" evidence="1">
    <location>
        <begin position="1"/>
        <end position="167"/>
    </location>
</feature>
<dbReference type="EMBL" id="CAICTM010000607">
    <property type="protein sequence ID" value="CAB9513715.1"/>
    <property type="molecule type" value="Genomic_DNA"/>
</dbReference>
<feature type="compositionally biased region" description="Polar residues" evidence="1">
    <location>
        <begin position="1064"/>
        <end position="1078"/>
    </location>
</feature>
<keyword evidence="2" id="KW-1133">Transmembrane helix</keyword>
<name>A0A9N8HIP6_9STRA</name>
<feature type="compositionally biased region" description="Polar residues" evidence="1">
    <location>
        <begin position="308"/>
        <end position="325"/>
    </location>
</feature>
<keyword evidence="2" id="KW-0812">Transmembrane</keyword>
<feature type="region of interest" description="Disordered" evidence="1">
    <location>
        <begin position="694"/>
        <end position="772"/>
    </location>
</feature>
<feature type="region of interest" description="Disordered" evidence="1">
    <location>
        <begin position="217"/>
        <end position="447"/>
    </location>
</feature>
<feature type="compositionally biased region" description="Polar residues" evidence="1">
    <location>
        <begin position="287"/>
        <end position="298"/>
    </location>
</feature>
<feature type="compositionally biased region" description="Polar residues" evidence="1">
    <location>
        <begin position="902"/>
        <end position="911"/>
    </location>
</feature>
<feature type="compositionally biased region" description="Low complexity" evidence="1">
    <location>
        <begin position="415"/>
        <end position="428"/>
    </location>
</feature>
<feature type="compositionally biased region" description="Low complexity" evidence="1">
    <location>
        <begin position="962"/>
        <end position="976"/>
    </location>
</feature>
<feature type="compositionally biased region" description="Polar residues" evidence="1">
    <location>
        <begin position="374"/>
        <end position="383"/>
    </location>
</feature>
<evidence type="ECO:0000313" key="3">
    <source>
        <dbReference type="EMBL" id="CAB9513715.1"/>
    </source>
</evidence>